<gene>
    <name evidence="3" type="ORF">B0F90DRAFT_1815717</name>
</gene>
<feature type="compositionally biased region" description="Basic residues" evidence="1">
    <location>
        <begin position="353"/>
        <end position="364"/>
    </location>
</feature>
<keyword evidence="2" id="KW-1133">Transmembrane helix</keyword>
<evidence type="ECO:0000313" key="4">
    <source>
        <dbReference type="Proteomes" id="UP001203297"/>
    </source>
</evidence>
<name>A0AAD4M978_9AGAM</name>
<feature type="transmembrane region" description="Helical" evidence="2">
    <location>
        <begin position="244"/>
        <end position="266"/>
    </location>
</feature>
<keyword evidence="4" id="KW-1185">Reference proteome</keyword>
<keyword evidence="2" id="KW-0472">Membrane</keyword>
<sequence>MAPLAGRPPFATDEPESVFAESQPQGRYRQPPKDDPNSRTSAYNHYDGYLNNDNDSNNGTQNKHGALVAAIQPLPQQMPVPLAAPKPGYAAPIAALVMPQPTLSSSASPEMSQFPPGITPLLMQSDQHGAPRVPPAVARPRPPPVAPISVPSTPHPLPPTMTPILPVFARPVKPTETYDVKWGPEPILRGNSEEKLLPRRGEKGDDFWRRFSMVAREENKVPYSQKQSAWLRKTQDGTSRMSRWLWVIGLILLACAGLGIGVGWYISHKSPPHQDPTAFGGGANYGTGVTNSQQVGGSGTGSHISSPHVTPTNTVARRAAFPDPLPTAAPGTPVHVVHISHPHRPKHDPAPARHQKRHLRRAFV</sequence>
<organism evidence="3 4">
    <name type="scientific">Multifurca ochricompacta</name>
    <dbReference type="NCBI Taxonomy" id="376703"/>
    <lineage>
        <taxon>Eukaryota</taxon>
        <taxon>Fungi</taxon>
        <taxon>Dikarya</taxon>
        <taxon>Basidiomycota</taxon>
        <taxon>Agaricomycotina</taxon>
        <taxon>Agaricomycetes</taxon>
        <taxon>Russulales</taxon>
        <taxon>Russulaceae</taxon>
        <taxon>Multifurca</taxon>
    </lineage>
</organism>
<dbReference type="EMBL" id="WTXG01000007">
    <property type="protein sequence ID" value="KAI0304379.1"/>
    <property type="molecule type" value="Genomic_DNA"/>
</dbReference>
<protein>
    <submittedName>
        <fullName evidence="3">Uncharacterized protein</fullName>
    </submittedName>
</protein>
<evidence type="ECO:0000256" key="2">
    <source>
        <dbReference type="SAM" id="Phobius"/>
    </source>
</evidence>
<feature type="region of interest" description="Disordered" evidence="1">
    <location>
        <begin position="1"/>
        <end position="62"/>
    </location>
</feature>
<feature type="region of interest" description="Disordered" evidence="1">
    <location>
        <begin position="340"/>
        <end position="364"/>
    </location>
</feature>
<evidence type="ECO:0000313" key="3">
    <source>
        <dbReference type="EMBL" id="KAI0304379.1"/>
    </source>
</evidence>
<dbReference type="Proteomes" id="UP001203297">
    <property type="component" value="Unassembled WGS sequence"/>
</dbReference>
<proteinExistence type="predicted"/>
<accession>A0AAD4M978</accession>
<reference evidence="3" key="1">
    <citation type="journal article" date="2022" name="New Phytol.">
        <title>Evolutionary transition to the ectomycorrhizal habit in the genomes of a hyperdiverse lineage of mushroom-forming fungi.</title>
        <authorList>
            <person name="Looney B."/>
            <person name="Miyauchi S."/>
            <person name="Morin E."/>
            <person name="Drula E."/>
            <person name="Courty P.E."/>
            <person name="Kohler A."/>
            <person name="Kuo A."/>
            <person name="LaButti K."/>
            <person name="Pangilinan J."/>
            <person name="Lipzen A."/>
            <person name="Riley R."/>
            <person name="Andreopoulos W."/>
            <person name="He G."/>
            <person name="Johnson J."/>
            <person name="Nolan M."/>
            <person name="Tritt A."/>
            <person name="Barry K.W."/>
            <person name="Grigoriev I.V."/>
            <person name="Nagy L.G."/>
            <person name="Hibbett D."/>
            <person name="Henrissat B."/>
            <person name="Matheny P.B."/>
            <person name="Labbe J."/>
            <person name="Martin F.M."/>
        </authorList>
    </citation>
    <scope>NUCLEOTIDE SEQUENCE</scope>
    <source>
        <strain evidence="3">BPL690</strain>
    </source>
</reference>
<comment type="caution">
    <text evidence="3">The sequence shown here is derived from an EMBL/GenBank/DDBJ whole genome shotgun (WGS) entry which is preliminary data.</text>
</comment>
<dbReference type="AlphaFoldDB" id="A0AAD4M978"/>
<keyword evidence="2" id="KW-0812">Transmembrane</keyword>
<evidence type="ECO:0000256" key="1">
    <source>
        <dbReference type="SAM" id="MobiDB-lite"/>
    </source>
</evidence>